<organism evidence="1 2">
    <name type="scientific">Dacryopinax primogenitus (strain DJM 731)</name>
    <name type="common">Brown rot fungus</name>
    <dbReference type="NCBI Taxonomy" id="1858805"/>
    <lineage>
        <taxon>Eukaryota</taxon>
        <taxon>Fungi</taxon>
        <taxon>Dikarya</taxon>
        <taxon>Basidiomycota</taxon>
        <taxon>Agaricomycotina</taxon>
        <taxon>Dacrymycetes</taxon>
        <taxon>Dacrymycetales</taxon>
        <taxon>Dacrymycetaceae</taxon>
        <taxon>Dacryopinax</taxon>
    </lineage>
</organism>
<proteinExistence type="predicted"/>
<evidence type="ECO:0000313" key="2">
    <source>
        <dbReference type="Proteomes" id="UP000030653"/>
    </source>
</evidence>
<gene>
    <name evidence="1" type="ORF">DACRYDRAFT_25485</name>
</gene>
<dbReference type="AlphaFoldDB" id="M5FQ79"/>
<sequence>MIPSKRWDMGSLGEDETLWMHVNLQGNTGNYHAFPRQVKKRDRAVLRKEERASLGNLTRSQRDTIISVGHRVNYSRDWIRSWLWRLLKALAYVEGVLDPPMVDSIIAECQLRPPVHEADGSPSVDPSTCLKS</sequence>
<protein>
    <submittedName>
        <fullName evidence="1">Uncharacterized protein</fullName>
    </submittedName>
</protein>
<dbReference type="EMBL" id="JH795880">
    <property type="protein sequence ID" value="EJT96794.1"/>
    <property type="molecule type" value="Genomic_DNA"/>
</dbReference>
<dbReference type="RefSeq" id="XP_040623692.1">
    <property type="nucleotide sequence ID" value="XM_040774181.1"/>
</dbReference>
<dbReference type="GeneID" id="63689243"/>
<dbReference type="HOGENOM" id="CLU_1917013_0_0_1"/>
<accession>M5FQ79</accession>
<evidence type="ECO:0000313" key="1">
    <source>
        <dbReference type="EMBL" id="EJT96794.1"/>
    </source>
</evidence>
<keyword evidence="2" id="KW-1185">Reference proteome</keyword>
<dbReference type="Proteomes" id="UP000030653">
    <property type="component" value="Unassembled WGS sequence"/>
</dbReference>
<reference evidence="1 2" key="1">
    <citation type="journal article" date="2012" name="Science">
        <title>The Paleozoic origin of enzymatic lignin decomposition reconstructed from 31 fungal genomes.</title>
        <authorList>
            <person name="Floudas D."/>
            <person name="Binder M."/>
            <person name="Riley R."/>
            <person name="Barry K."/>
            <person name="Blanchette R.A."/>
            <person name="Henrissat B."/>
            <person name="Martinez A.T."/>
            <person name="Otillar R."/>
            <person name="Spatafora J.W."/>
            <person name="Yadav J.S."/>
            <person name="Aerts A."/>
            <person name="Benoit I."/>
            <person name="Boyd A."/>
            <person name="Carlson A."/>
            <person name="Copeland A."/>
            <person name="Coutinho P.M."/>
            <person name="de Vries R.P."/>
            <person name="Ferreira P."/>
            <person name="Findley K."/>
            <person name="Foster B."/>
            <person name="Gaskell J."/>
            <person name="Glotzer D."/>
            <person name="Gorecki P."/>
            <person name="Heitman J."/>
            <person name="Hesse C."/>
            <person name="Hori C."/>
            <person name="Igarashi K."/>
            <person name="Jurgens J.A."/>
            <person name="Kallen N."/>
            <person name="Kersten P."/>
            <person name="Kohler A."/>
            <person name="Kuees U."/>
            <person name="Kumar T.K.A."/>
            <person name="Kuo A."/>
            <person name="LaButti K."/>
            <person name="Larrondo L.F."/>
            <person name="Lindquist E."/>
            <person name="Ling A."/>
            <person name="Lombard V."/>
            <person name="Lucas S."/>
            <person name="Lundell T."/>
            <person name="Martin R."/>
            <person name="McLaughlin D.J."/>
            <person name="Morgenstern I."/>
            <person name="Morin E."/>
            <person name="Murat C."/>
            <person name="Nagy L.G."/>
            <person name="Nolan M."/>
            <person name="Ohm R.A."/>
            <person name="Patyshakuliyeva A."/>
            <person name="Rokas A."/>
            <person name="Ruiz-Duenas F.J."/>
            <person name="Sabat G."/>
            <person name="Salamov A."/>
            <person name="Samejima M."/>
            <person name="Schmutz J."/>
            <person name="Slot J.C."/>
            <person name="St John F."/>
            <person name="Stenlid J."/>
            <person name="Sun H."/>
            <person name="Sun S."/>
            <person name="Syed K."/>
            <person name="Tsang A."/>
            <person name="Wiebenga A."/>
            <person name="Young D."/>
            <person name="Pisabarro A."/>
            <person name="Eastwood D.C."/>
            <person name="Martin F."/>
            <person name="Cullen D."/>
            <person name="Grigoriev I.V."/>
            <person name="Hibbett D.S."/>
        </authorList>
    </citation>
    <scope>NUCLEOTIDE SEQUENCE [LARGE SCALE GENOMIC DNA]</scope>
    <source>
        <strain evidence="1 2">DJM-731 SS1</strain>
    </source>
</reference>
<name>M5FQ79_DACPD</name>